<dbReference type="KEGG" id="hru:Halru_0258"/>
<organism evidence="1 2">
    <name type="scientific">Halovivax ruber (strain DSM 18193 / JCM 13892 / XH-70)</name>
    <dbReference type="NCBI Taxonomy" id="797302"/>
    <lineage>
        <taxon>Archaea</taxon>
        <taxon>Methanobacteriati</taxon>
        <taxon>Methanobacteriota</taxon>
        <taxon>Stenosarchaea group</taxon>
        <taxon>Halobacteria</taxon>
        <taxon>Halobacteriales</taxon>
        <taxon>Natrialbaceae</taxon>
        <taxon>Halovivax</taxon>
    </lineage>
</organism>
<dbReference type="Proteomes" id="UP000010846">
    <property type="component" value="Chromosome"/>
</dbReference>
<sequence>MDGYEDPDAFDDPRISAPFYRYCPGDGGDVLLLGVVHDHPASVGRVETVLDRLEPTTLALELPSAAIPLYRAYATRLDDRGHPTAGGEMSAAIAATDATVAGIDAPSWSFLRRLVTRLVADRAPLSTARRVLSSVGGATRTALACRLAATLSDPASGCAGVTDAVEYDVSHADTPVRQAEHEHSHVSGVTALLRATDSGPKRYRDETREACMIDRLDALRDDGDVVAVVGVDHLDPLADALTP</sequence>
<dbReference type="RefSeq" id="WP_015299600.1">
    <property type="nucleotide sequence ID" value="NC_019964.1"/>
</dbReference>
<accession>L0I886</accession>
<proteinExistence type="predicted"/>
<dbReference type="EMBL" id="CP003050">
    <property type="protein sequence ID" value="AGB14904.1"/>
    <property type="molecule type" value="Genomic_DNA"/>
</dbReference>
<name>L0I886_HALRX</name>
<dbReference type="AlphaFoldDB" id="L0I886"/>
<dbReference type="HOGENOM" id="CLU_1113897_0_0_2"/>
<dbReference type="OrthoDB" id="204416at2157"/>
<dbReference type="eggNOG" id="arCOG08969">
    <property type="taxonomic scope" value="Archaea"/>
</dbReference>
<reference evidence="1" key="1">
    <citation type="submission" date="2011-09" db="EMBL/GenBank/DDBJ databases">
        <title>Complete sequence of Halovivax ruber XH-70.</title>
        <authorList>
            <consortium name="US DOE Joint Genome Institute"/>
            <person name="Lucas S."/>
            <person name="Han J."/>
            <person name="Lapidus A."/>
            <person name="Cheng J.-F."/>
            <person name="Goodwin L."/>
            <person name="Pitluck S."/>
            <person name="Peters L."/>
            <person name="Mikhailova N."/>
            <person name="Davenport K."/>
            <person name="Detter J.C."/>
            <person name="Han C."/>
            <person name="Tapia R."/>
            <person name="Land M."/>
            <person name="Hauser L."/>
            <person name="Kyrpides N."/>
            <person name="Ivanova N."/>
            <person name="Pagani I."/>
            <person name="Sproer C."/>
            <person name="Anderson I."/>
            <person name="Woyke T."/>
        </authorList>
    </citation>
    <scope>NUCLEOTIDE SEQUENCE</scope>
    <source>
        <strain evidence="1">XH-70</strain>
    </source>
</reference>
<evidence type="ECO:0000313" key="2">
    <source>
        <dbReference type="Proteomes" id="UP000010846"/>
    </source>
</evidence>
<protein>
    <submittedName>
        <fullName evidence="1">Uncharacterized protein</fullName>
    </submittedName>
</protein>
<dbReference type="GeneID" id="14375566"/>
<keyword evidence="2" id="KW-1185">Reference proteome</keyword>
<evidence type="ECO:0000313" key="1">
    <source>
        <dbReference type="EMBL" id="AGB14904.1"/>
    </source>
</evidence>
<gene>
    <name evidence="1" type="ordered locus">Halru_0258</name>
</gene>